<evidence type="ECO:0000313" key="7">
    <source>
        <dbReference type="Proteomes" id="UP000596661"/>
    </source>
</evidence>
<keyword evidence="7" id="KW-1185">Reference proteome</keyword>
<feature type="compositionally biased region" description="Polar residues" evidence="4">
    <location>
        <begin position="126"/>
        <end position="135"/>
    </location>
</feature>
<evidence type="ECO:0000256" key="4">
    <source>
        <dbReference type="SAM" id="MobiDB-lite"/>
    </source>
</evidence>
<dbReference type="InterPro" id="IPR039611">
    <property type="entry name" value="VQ_4/11/13/19/31/33"/>
</dbReference>
<dbReference type="AlphaFoldDB" id="A0A803QSE1"/>
<evidence type="ECO:0000256" key="2">
    <source>
        <dbReference type="ARBA" id="ARBA00022553"/>
    </source>
</evidence>
<evidence type="ECO:0000256" key="3">
    <source>
        <dbReference type="ARBA" id="ARBA00023242"/>
    </source>
</evidence>
<dbReference type="Pfam" id="PF05678">
    <property type="entry name" value="VQ"/>
    <property type="match status" value="1"/>
</dbReference>
<proteinExistence type="predicted"/>
<keyword evidence="2" id="KW-0597">Phosphoprotein</keyword>
<dbReference type="GO" id="GO:0005634">
    <property type="term" value="C:nucleus"/>
    <property type="evidence" value="ECO:0007669"/>
    <property type="project" value="UniProtKB-SubCell"/>
</dbReference>
<feature type="region of interest" description="Disordered" evidence="4">
    <location>
        <begin position="34"/>
        <end position="87"/>
    </location>
</feature>
<dbReference type="PANTHER" id="PTHR33402:SF22">
    <property type="entry name" value="VQ MOTIF-CONTAINING PROTEIN 31"/>
    <property type="match status" value="1"/>
</dbReference>
<feature type="region of interest" description="Disordered" evidence="4">
    <location>
        <begin position="101"/>
        <end position="177"/>
    </location>
</feature>
<dbReference type="InterPro" id="IPR008889">
    <property type="entry name" value="VQ"/>
</dbReference>
<feature type="compositionally biased region" description="Polar residues" evidence="4">
    <location>
        <begin position="101"/>
        <end position="115"/>
    </location>
</feature>
<organism evidence="6 7">
    <name type="scientific">Cannabis sativa</name>
    <name type="common">Hemp</name>
    <name type="synonym">Marijuana</name>
    <dbReference type="NCBI Taxonomy" id="3483"/>
    <lineage>
        <taxon>Eukaryota</taxon>
        <taxon>Viridiplantae</taxon>
        <taxon>Streptophyta</taxon>
        <taxon>Embryophyta</taxon>
        <taxon>Tracheophyta</taxon>
        <taxon>Spermatophyta</taxon>
        <taxon>Magnoliopsida</taxon>
        <taxon>eudicotyledons</taxon>
        <taxon>Gunneridae</taxon>
        <taxon>Pentapetalae</taxon>
        <taxon>rosids</taxon>
        <taxon>fabids</taxon>
        <taxon>Rosales</taxon>
        <taxon>Cannabaceae</taxon>
        <taxon>Cannabis</taxon>
    </lineage>
</organism>
<protein>
    <recommendedName>
        <fullName evidence="5">VQ domain-containing protein</fullName>
    </recommendedName>
</protein>
<sequence>MEKPAVTSVTAGCKPITTFVQTDTKSFREVVQRLTGPSEPNNVAQQEVAATTTNSKATGPKRQFLTTPTAPPPTSKLHERRHYMRPKLEIVKPTFHVRSVFASSPDKNQSISPSKPGSGLGFHSSPLGTPSTIFKNLSIGEEKKEEESVTLNSQEEESHKRKKILLAPFSQESTRLF</sequence>
<dbReference type="PANTHER" id="PTHR33402">
    <property type="entry name" value="VQ MOTIF-CONTAINING PROTEIN 11-LIKE"/>
    <property type="match status" value="1"/>
</dbReference>
<dbReference type="OMA" id="GMCRCCH"/>
<evidence type="ECO:0000256" key="1">
    <source>
        <dbReference type="ARBA" id="ARBA00004123"/>
    </source>
</evidence>
<keyword evidence="3" id="KW-0539">Nucleus</keyword>
<evidence type="ECO:0000313" key="6">
    <source>
        <dbReference type="EnsemblPlants" id="cds.evm.model.ctgX41.5"/>
    </source>
</evidence>
<name>A0A803QSE1_CANSA</name>
<dbReference type="EnsemblPlants" id="evm.model.ctgX41.5">
    <property type="protein sequence ID" value="cds.evm.model.ctgX41.5"/>
    <property type="gene ID" value="evm.TU.ctgX41.5"/>
</dbReference>
<evidence type="ECO:0000259" key="5">
    <source>
        <dbReference type="Pfam" id="PF05678"/>
    </source>
</evidence>
<feature type="compositionally biased region" description="Polar residues" evidence="4">
    <location>
        <begin position="38"/>
        <end position="57"/>
    </location>
</feature>
<dbReference type="Gramene" id="evm.model.ctgX41.5">
    <property type="protein sequence ID" value="cds.evm.model.ctgX41.5"/>
    <property type="gene ID" value="evm.TU.ctgX41.5"/>
</dbReference>
<feature type="domain" description="VQ" evidence="5">
    <location>
        <begin position="17"/>
        <end position="40"/>
    </location>
</feature>
<comment type="subcellular location">
    <subcellularLocation>
        <location evidence="1">Nucleus</location>
    </subcellularLocation>
</comment>
<dbReference type="Proteomes" id="UP000596661">
    <property type="component" value="Unassembled WGS sequence"/>
</dbReference>
<reference evidence="6" key="1">
    <citation type="submission" date="2021-03" db="UniProtKB">
        <authorList>
            <consortium name="EnsemblPlants"/>
        </authorList>
    </citation>
    <scope>IDENTIFICATION</scope>
</reference>
<accession>A0A803QSE1</accession>